<sequence length="465" mass="53048">MRERLESSQDTVRIALCGLFSAGKSSLINALVGDRVAATGAIPTTAAIQEVLWDTGTGRILLMDTPGIDSTDEAHQEATEAALHLADVVCLVVDYQHVESEENLEFARVLCQRGVRLIVVVHQIDKHLEFELSFNSFSRRVETALEDYGISYDKLFYTAVRETPLSQLDAFRGYLTDLSRDAHNVIAQGILNNTNAIVRDAVAERYADEIWQAEQQLQDEFGEVPLDRQEAVEWLDDLNAKIDALEAEANQREHAIRDAYEAAAQGFHRSIDLGQIAPYDTTELGRHFVESLRKGFKVGWMNAKKKTEEEQQRRLQGFHKQLQDHLRQSLVWPLQREIRSFVYGSDFADESFVTDLDALDMEIPTELFYTAVHQGALESAQYPYQYVKDVVSRVKTLVRVKLNELIAPWLEQMLAKFHSDEQERLQQISDVKTHRDALVNWQNLHQQEEELLETYMSQLNQGAQA</sequence>
<comment type="subcellular location">
    <subcellularLocation>
        <location evidence="1">Membrane</location>
    </subcellularLocation>
</comment>
<feature type="coiled-coil region" evidence="6">
    <location>
        <begin position="228"/>
        <end position="262"/>
    </location>
</feature>
<dbReference type="CDD" id="cd09912">
    <property type="entry name" value="DLP_2"/>
    <property type="match status" value="1"/>
</dbReference>
<gene>
    <name evidence="8" type="ORF">AN477_12810</name>
</gene>
<protein>
    <recommendedName>
        <fullName evidence="7">G domain-containing protein</fullName>
    </recommendedName>
</protein>
<dbReference type="AlphaFoldDB" id="A0A0P9CUG7"/>
<evidence type="ECO:0000256" key="1">
    <source>
        <dbReference type="ARBA" id="ARBA00004370"/>
    </source>
</evidence>
<evidence type="ECO:0000313" key="8">
    <source>
        <dbReference type="EMBL" id="KPV43334.1"/>
    </source>
</evidence>
<dbReference type="NCBIfam" id="TIGR00231">
    <property type="entry name" value="small_GTP"/>
    <property type="match status" value="1"/>
</dbReference>
<evidence type="ECO:0000259" key="7">
    <source>
        <dbReference type="Pfam" id="PF01926"/>
    </source>
</evidence>
<evidence type="ECO:0000256" key="5">
    <source>
        <dbReference type="ARBA" id="ARBA00023136"/>
    </source>
</evidence>
<dbReference type="Pfam" id="PF01926">
    <property type="entry name" value="MMR_HSR1"/>
    <property type="match status" value="1"/>
</dbReference>
<keyword evidence="5" id="KW-0472">Membrane</keyword>
<keyword evidence="4" id="KW-0342">GTP-binding</keyword>
<dbReference type="InterPro" id="IPR005225">
    <property type="entry name" value="Small_GTP-bd"/>
</dbReference>
<dbReference type="PATRIC" id="fig|471514.4.peg.2381"/>
<keyword evidence="3" id="KW-0378">Hydrolase</keyword>
<dbReference type="GO" id="GO:0016020">
    <property type="term" value="C:membrane"/>
    <property type="evidence" value="ECO:0007669"/>
    <property type="project" value="UniProtKB-SubCell"/>
</dbReference>
<keyword evidence="2" id="KW-0547">Nucleotide-binding</keyword>
<dbReference type="Gene3D" id="3.40.50.300">
    <property type="entry name" value="P-loop containing nucleotide triphosphate hydrolases"/>
    <property type="match status" value="1"/>
</dbReference>
<proteinExistence type="predicted"/>
<dbReference type="PANTHER" id="PTHR10465:SF0">
    <property type="entry name" value="SARCALUMENIN"/>
    <property type="match status" value="1"/>
</dbReference>
<accession>A0A0P9CUG7</accession>
<dbReference type="EMBL" id="LJCO01000052">
    <property type="protein sequence ID" value="KPV43334.1"/>
    <property type="molecule type" value="Genomic_DNA"/>
</dbReference>
<evidence type="ECO:0000256" key="2">
    <source>
        <dbReference type="ARBA" id="ARBA00022741"/>
    </source>
</evidence>
<feature type="domain" description="G" evidence="7">
    <location>
        <begin position="13"/>
        <end position="121"/>
    </location>
</feature>
<dbReference type="InterPro" id="IPR027094">
    <property type="entry name" value="Mitofusin_fam"/>
</dbReference>
<evidence type="ECO:0000256" key="3">
    <source>
        <dbReference type="ARBA" id="ARBA00022801"/>
    </source>
</evidence>
<evidence type="ECO:0000256" key="6">
    <source>
        <dbReference type="SAM" id="Coils"/>
    </source>
</evidence>
<dbReference type="GO" id="GO:0003924">
    <property type="term" value="F:GTPase activity"/>
    <property type="evidence" value="ECO:0007669"/>
    <property type="project" value="InterPro"/>
</dbReference>
<evidence type="ECO:0000256" key="4">
    <source>
        <dbReference type="ARBA" id="ARBA00023134"/>
    </source>
</evidence>
<keyword evidence="9" id="KW-1185">Reference proteome</keyword>
<organism evidence="8 9">
    <name type="scientific">Alicyclobacillus ferrooxydans</name>
    <dbReference type="NCBI Taxonomy" id="471514"/>
    <lineage>
        <taxon>Bacteria</taxon>
        <taxon>Bacillati</taxon>
        <taxon>Bacillota</taxon>
        <taxon>Bacilli</taxon>
        <taxon>Bacillales</taxon>
        <taxon>Alicyclobacillaceae</taxon>
        <taxon>Alicyclobacillus</taxon>
    </lineage>
</organism>
<comment type="caution">
    <text evidence="8">The sequence shown here is derived from an EMBL/GenBank/DDBJ whole genome shotgun (WGS) entry which is preliminary data.</text>
</comment>
<dbReference type="PANTHER" id="PTHR10465">
    <property type="entry name" value="TRANSMEMBRANE GTPASE FZO1"/>
    <property type="match status" value="1"/>
</dbReference>
<keyword evidence="6" id="KW-0175">Coiled coil</keyword>
<dbReference type="STRING" id="471514.AN477_12810"/>
<dbReference type="GO" id="GO:0005525">
    <property type="term" value="F:GTP binding"/>
    <property type="evidence" value="ECO:0007669"/>
    <property type="project" value="UniProtKB-KW"/>
</dbReference>
<reference evidence="8 9" key="1">
    <citation type="submission" date="2015-09" db="EMBL/GenBank/DDBJ databases">
        <title>Draft genome sequence of Alicyclobacillus ferrooxydans DSM 22381.</title>
        <authorList>
            <person name="Hemp J."/>
        </authorList>
    </citation>
    <scope>NUCLEOTIDE SEQUENCE [LARGE SCALE GENOMIC DNA]</scope>
    <source>
        <strain evidence="8 9">TC-34</strain>
    </source>
</reference>
<dbReference type="Proteomes" id="UP000050482">
    <property type="component" value="Unassembled WGS sequence"/>
</dbReference>
<dbReference type="InterPro" id="IPR027417">
    <property type="entry name" value="P-loop_NTPase"/>
</dbReference>
<name>A0A0P9CUG7_9BACL</name>
<dbReference type="InterPro" id="IPR006073">
    <property type="entry name" value="GTP-bd"/>
</dbReference>
<evidence type="ECO:0000313" key="9">
    <source>
        <dbReference type="Proteomes" id="UP000050482"/>
    </source>
</evidence>
<dbReference type="SUPFAM" id="SSF52540">
    <property type="entry name" value="P-loop containing nucleoside triphosphate hydrolases"/>
    <property type="match status" value="1"/>
</dbReference>